<evidence type="ECO:0000313" key="4">
    <source>
        <dbReference type="EMBL" id="CAH2086264.1"/>
    </source>
</evidence>
<name>A0AAU9THP3_EUPED</name>
<feature type="region of interest" description="Disordered" evidence="2">
    <location>
        <begin position="272"/>
        <end position="316"/>
    </location>
</feature>
<evidence type="ECO:0000256" key="2">
    <source>
        <dbReference type="SAM" id="MobiDB-lite"/>
    </source>
</evidence>
<keyword evidence="5" id="KW-1185">Reference proteome</keyword>
<feature type="region of interest" description="Disordered" evidence="2">
    <location>
        <begin position="36"/>
        <end position="78"/>
    </location>
</feature>
<evidence type="ECO:0000313" key="5">
    <source>
        <dbReference type="Proteomes" id="UP001153954"/>
    </source>
</evidence>
<organism evidence="4 5">
    <name type="scientific">Euphydryas editha</name>
    <name type="common">Edith's checkerspot</name>
    <dbReference type="NCBI Taxonomy" id="104508"/>
    <lineage>
        <taxon>Eukaryota</taxon>
        <taxon>Metazoa</taxon>
        <taxon>Ecdysozoa</taxon>
        <taxon>Arthropoda</taxon>
        <taxon>Hexapoda</taxon>
        <taxon>Insecta</taxon>
        <taxon>Pterygota</taxon>
        <taxon>Neoptera</taxon>
        <taxon>Endopterygota</taxon>
        <taxon>Lepidoptera</taxon>
        <taxon>Glossata</taxon>
        <taxon>Ditrysia</taxon>
        <taxon>Papilionoidea</taxon>
        <taxon>Nymphalidae</taxon>
        <taxon>Nymphalinae</taxon>
        <taxon>Euphydryas</taxon>
    </lineage>
</organism>
<keyword evidence="1" id="KW-0175">Coiled coil</keyword>
<evidence type="ECO:0000256" key="1">
    <source>
        <dbReference type="SAM" id="Coils"/>
    </source>
</evidence>
<feature type="compositionally biased region" description="Basic and acidic residues" evidence="2">
    <location>
        <begin position="36"/>
        <end position="49"/>
    </location>
</feature>
<dbReference type="Proteomes" id="UP001153954">
    <property type="component" value="Unassembled WGS sequence"/>
</dbReference>
<accession>A0AAU9THP3</accession>
<dbReference type="AlphaFoldDB" id="A0AAU9THP3"/>
<feature type="region of interest" description="Disordered" evidence="2">
    <location>
        <begin position="899"/>
        <end position="941"/>
    </location>
</feature>
<evidence type="ECO:0000256" key="3">
    <source>
        <dbReference type="SAM" id="SignalP"/>
    </source>
</evidence>
<feature type="region of interest" description="Disordered" evidence="2">
    <location>
        <begin position="333"/>
        <end position="358"/>
    </location>
</feature>
<gene>
    <name evidence="4" type="ORF">EEDITHA_LOCUS2665</name>
</gene>
<dbReference type="EMBL" id="CAKOGL010000005">
    <property type="protein sequence ID" value="CAH2086264.1"/>
    <property type="molecule type" value="Genomic_DNA"/>
</dbReference>
<sequence length="1015" mass="116065">MKTLFVLCSLATIAIAVPTTLRENLDSFDLSTEKIPNNKREKKSAEHDSPQGLTINDENENTQMRHSHKTKIETTSHGKTKADFKKPIIVKKKLGYRVYRDSDEEMAHADPYENCRRQFKVKLCDGEPMLHTHSKNVQSLLSEGASEIVSEKGMENSIKMAKEAVENLERGIKIIENNSAKKSNSMENIDSGITLQQDIEMAKSALEHIQRRMENLEAIDLQENNPDLKETEKIKSINQWKEAIENIHKNVDISKNIEDAFIFETQDLKQSDNLNVPATSEHEQSSDQKNKYHSNEEYNSNALGLTSNLRPSTTKGELDINESDMFVASTNHKESEVLQSESLTSDNDFNTQSLDNHDNTKVNFNSNHPPVSTKNSEILSLDSDFQKTKMTKNDIPEVKVAENIKMTTLQRSDEENMKFGLSVDSNTKLKNQIDAKNTENSDSKLPKEKYEEELHEHSPIVKSREQIMDQNKSEINMLVNEGISSDYKKDLNELSFKTKDLEKTNIEHHSKESSEIDSLHLSHPKTTLLKENDEKNEDLLQQKHFEIPDLNSLAKENQAKNEQSDVTETLNLHHSDMNHENTHFTSLTAAEPQHEHFPNEFSKMRMNENNKMNQLLNENIDEQLNDFHQSFMRLAQEKQLNDMLMEQFKTLEHSDNEHKMNLHTKNNEIRNEFMPIIDHSSQHIKSIMEFPNDHLHHTSSKTLKNGENSFNERTNMRLIEGMNIDNMGHDLTETQTFNNPLLAERWAQENQHSSHAFKTMSESNNVDMMLTPTNTNEFHSGHHARTENMNINKGTTDGLNLGHLFKDSQEIHDPHSMRWAQDKQHADALAQTFDTAAEFHNKAQLGNSFYESMPTSRMNNNLGLDINQDKYPMRSGTPDNFHVMKNAQAYDMDSTMQPSMQMGMRDSDTQWGHPHHHHHQHHHGLSRSSYSPSQSNSGSNAGAVFSNVNTSCGIPLLLSCSPSIVSGSLTRAQPMGISSPAYRTGENFMHHMKRDANKIVKQNIKVQKQPTTLKQ</sequence>
<feature type="compositionally biased region" description="Low complexity" evidence="2">
    <location>
        <begin position="926"/>
        <end position="939"/>
    </location>
</feature>
<proteinExistence type="predicted"/>
<feature type="coiled-coil region" evidence="1">
    <location>
        <begin position="151"/>
        <end position="219"/>
    </location>
</feature>
<feature type="chain" id="PRO_5043403988" evidence="3">
    <location>
        <begin position="17"/>
        <end position="1015"/>
    </location>
</feature>
<feature type="compositionally biased region" description="Polar residues" evidence="2">
    <location>
        <begin position="337"/>
        <end position="354"/>
    </location>
</feature>
<feature type="compositionally biased region" description="Polar residues" evidence="2">
    <location>
        <begin position="297"/>
        <end position="315"/>
    </location>
</feature>
<feature type="compositionally biased region" description="Polar residues" evidence="2">
    <location>
        <begin position="51"/>
        <end position="64"/>
    </location>
</feature>
<comment type="caution">
    <text evidence="4">The sequence shown here is derived from an EMBL/GenBank/DDBJ whole genome shotgun (WGS) entry which is preliminary data.</text>
</comment>
<feature type="compositionally biased region" description="Basic residues" evidence="2">
    <location>
        <begin position="913"/>
        <end position="925"/>
    </location>
</feature>
<feature type="signal peptide" evidence="3">
    <location>
        <begin position="1"/>
        <end position="16"/>
    </location>
</feature>
<keyword evidence="3" id="KW-0732">Signal</keyword>
<reference evidence="4" key="1">
    <citation type="submission" date="2022-03" db="EMBL/GenBank/DDBJ databases">
        <authorList>
            <person name="Tunstrom K."/>
        </authorList>
    </citation>
    <scope>NUCLEOTIDE SEQUENCE</scope>
</reference>
<protein>
    <submittedName>
        <fullName evidence="4">Uncharacterized protein</fullName>
    </submittedName>
</protein>
<feature type="compositionally biased region" description="Basic and acidic residues" evidence="2">
    <location>
        <begin position="280"/>
        <end position="296"/>
    </location>
</feature>